<dbReference type="Gene3D" id="1.25.40.10">
    <property type="entry name" value="Tetratricopeptide repeat domain"/>
    <property type="match status" value="1"/>
</dbReference>
<dbReference type="GO" id="GO:0046872">
    <property type="term" value="F:metal ion binding"/>
    <property type="evidence" value="ECO:0007669"/>
    <property type="project" value="UniProtKB-KW"/>
</dbReference>
<proteinExistence type="inferred from homology"/>
<dbReference type="InterPro" id="IPR031595">
    <property type="entry name" value="PRORP_C"/>
</dbReference>
<feature type="compositionally biased region" description="Basic and acidic residues" evidence="14">
    <location>
        <begin position="141"/>
        <end position="180"/>
    </location>
</feature>
<dbReference type="Proteomes" id="UP001154282">
    <property type="component" value="Unassembled WGS sequence"/>
</dbReference>
<feature type="domain" description="PROP1-like PPR" evidence="16">
    <location>
        <begin position="185"/>
        <end position="245"/>
    </location>
</feature>
<dbReference type="InterPro" id="IPR011990">
    <property type="entry name" value="TPR-like_helical_dom_sf"/>
</dbReference>
<evidence type="ECO:0000256" key="7">
    <source>
        <dbReference type="ARBA" id="ARBA00022723"/>
    </source>
</evidence>
<keyword evidence="7" id="KW-0479">Metal-binding</keyword>
<organism evidence="17 18">
    <name type="scientific">Linum tenue</name>
    <dbReference type="NCBI Taxonomy" id="586396"/>
    <lineage>
        <taxon>Eukaryota</taxon>
        <taxon>Viridiplantae</taxon>
        <taxon>Streptophyta</taxon>
        <taxon>Embryophyta</taxon>
        <taxon>Tracheophyta</taxon>
        <taxon>Spermatophyta</taxon>
        <taxon>Magnoliopsida</taxon>
        <taxon>eudicotyledons</taxon>
        <taxon>Gunneridae</taxon>
        <taxon>Pentapetalae</taxon>
        <taxon>rosids</taxon>
        <taxon>fabids</taxon>
        <taxon>Malpighiales</taxon>
        <taxon>Linaceae</taxon>
        <taxon>Linum</taxon>
    </lineage>
</organism>
<feature type="compositionally biased region" description="Basic residues" evidence="14">
    <location>
        <begin position="50"/>
        <end position="59"/>
    </location>
</feature>
<evidence type="ECO:0000256" key="12">
    <source>
        <dbReference type="ARBA" id="ARBA00023211"/>
    </source>
</evidence>
<evidence type="ECO:0000256" key="11">
    <source>
        <dbReference type="ARBA" id="ARBA00022842"/>
    </source>
</evidence>
<keyword evidence="10" id="KW-0862">Zinc</keyword>
<dbReference type="Pfam" id="PF17177">
    <property type="entry name" value="PPR_long"/>
    <property type="match status" value="2"/>
</dbReference>
<feature type="domain" description="PRORP" evidence="15">
    <location>
        <begin position="467"/>
        <end position="690"/>
    </location>
</feature>
<evidence type="ECO:0000256" key="4">
    <source>
        <dbReference type="ARBA" id="ARBA00012179"/>
    </source>
</evidence>
<dbReference type="EMBL" id="CAMGYJ010000009">
    <property type="protein sequence ID" value="CAI0543337.1"/>
    <property type="molecule type" value="Genomic_DNA"/>
</dbReference>
<evidence type="ECO:0000256" key="1">
    <source>
        <dbReference type="ARBA" id="ARBA00000928"/>
    </source>
</evidence>
<evidence type="ECO:0000256" key="8">
    <source>
        <dbReference type="ARBA" id="ARBA00022737"/>
    </source>
</evidence>
<evidence type="ECO:0000256" key="14">
    <source>
        <dbReference type="SAM" id="MobiDB-lite"/>
    </source>
</evidence>
<feature type="domain" description="PROP1-like PPR" evidence="16">
    <location>
        <begin position="278"/>
        <end position="423"/>
    </location>
</feature>
<accession>A0AAV0QGK9</accession>
<dbReference type="GO" id="GO:0001682">
    <property type="term" value="P:tRNA 5'-leader removal"/>
    <property type="evidence" value="ECO:0007669"/>
    <property type="project" value="TreeGrafter"/>
</dbReference>
<evidence type="ECO:0000313" key="18">
    <source>
        <dbReference type="Proteomes" id="UP001154282"/>
    </source>
</evidence>
<dbReference type="PROSITE" id="PS51375">
    <property type="entry name" value="PPR"/>
    <property type="match status" value="1"/>
</dbReference>
<keyword evidence="9" id="KW-0378">Hydrolase</keyword>
<dbReference type="PANTHER" id="PTHR13547">
    <property type="match status" value="1"/>
</dbReference>
<evidence type="ECO:0000256" key="9">
    <source>
        <dbReference type="ARBA" id="ARBA00022801"/>
    </source>
</evidence>
<evidence type="ECO:0000256" key="5">
    <source>
        <dbReference type="ARBA" id="ARBA00022694"/>
    </source>
</evidence>
<protein>
    <recommendedName>
        <fullName evidence="4">ribonuclease P</fullName>
        <ecNumber evidence="4">3.1.26.5</ecNumber>
    </recommendedName>
</protein>
<evidence type="ECO:0000313" key="17">
    <source>
        <dbReference type="EMBL" id="CAI0543337.1"/>
    </source>
</evidence>
<keyword evidence="8" id="KW-0677">Repeat</keyword>
<dbReference type="EC" id="3.1.26.5" evidence="4"/>
<name>A0AAV0QGK9_9ROSI</name>
<feature type="region of interest" description="Disordered" evidence="14">
    <location>
        <begin position="50"/>
        <end position="101"/>
    </location>
</feature>
<evidence type="ECO:0000259" key="15">
    <source>
        <dbReference type="Pfam" id="PF16953"/>
    </source>
</evidence>
<keyword evidence="6" id="KW-0540">Nuclease</keyword>
<dbReference type="Gene3D" id="6.10.140.1620">
    <property type="match status" value="1"/>
</dbReference>
<evidence type="ECO:0000256" key="10">
    <source>
        <dbReference type="ARBA" id="ARBA00022833"/>
    </source>
</evidence>
<dbReference type="Gene3D" id="3.40.50.11980">
    <property type="match status" value="1"/>
</dbReference>
<feature type="region of interest" description="Disordered" evidence="14">
    <location>
        <begin position="933"/>
        <end position="954"/>
    </location>
</feature>
<feature type="repeat" description="PPR" evidence="13">
    <location>
        <begin position="336"/>
        <end position="370"/>
    </location>
</feature>
<keyword evidence="5" id="KW-0819">tRNA processing</keyword>
<dbReference type="GO" id="GO:0004526">
    <property type="term" value="F:ribonuclease P activity"/>
    <property type="evidence" value="ECO:0007669"/>
    <property type="project" value="UniProtKB-EC"/>
</dbReference>
<keyword evidence="18" id="KW-1185">Reference proteome</keyword>
<sequence>MACCSTVKFNPLQQNQHLLFATLSHYKFPCSRPEAQFRCSPQIHAFSKAKRTASFKAKPRAQANSPARSYETRRGTVNSRTAKGGDSGFSTSEDAEKRVENHSVKGLVSLLLERTGSRHEKGKNARKYKQDIVSGDAAARSGDENGSGKRVIAGEESRASENGGLDKKKTTKKTEGEKTGKASNKKSKAGFPDIQMRLEFDMCSKRGDVMRAIELYDWAQREGISMGQYQYSVILYLCSSAAVGVVQPAKSGNSGSRSSNLDDREKHYNRGIQVSEDLRKYALKRGLEIYEKMCLRKIPMNESTLTAVARMAMSMGNGDMAFDMVKQMTQLGINPKLRSYAPALSSFCEIGDVEKAFCVEKHMLEHGVSPEAPELEALLRASVEASKGDKVYYLLQKLRTTVRRVSPSAADTIVRWFDSAAASRVGKRKWNEVDIKEAVENGGGGWHGQGWLGKGKWRVSFTSIGPDASCRCCGEKLATIDLDPVETENFAESVASIAVKRDKDSSFMKFKKWLDYYGPFEAVIDGANVGLSNQTRFMPSKINAVFNGIRQKLPSKKRPLIILHNRRISGPKMDQPVNKTLVEKWRNADALFATPTGSNDDWYWLYAAIKFKCLLVTNDEMRDHTFQLLGNDFFPKWKERHQVRFRFDETGPIFHMPPPYSVVIQESDKGHWHVPIAVDQDEESERAWLCITRPNSSPAGLASINHKMEGLISKELSFKKDSQQEPDHLQPSQFIKSLQELKELRSQLHYAAEYWEKSFLNAKQKKKVVDSTKEYVCTAVVAVVDHLGSVSTNLNTIVSKKASSFSDAELRIDTLKQRFLAYELYAQKFALTRTRWCFNIIPKSPRRYLSTPNLVSAEKEKSSDEDIRDASSVSAWEKSDTESIFEAEDLPLFLYTYTHKGSPADANISAVAVRDAVTVCRKGQAPTFHFQQSGVPEQKKHGRRRRLSGRSSGDIMALVRRSKRGLEGL</sequence>
<reference evidence="17" key="1">
    <citation type="submission" date="2022-08" db="EMBL/GenBank/DDBJ databases">
        <authorList>
            <person name="Gutierrez-Valencia J."/>
        </authorList>
    </citation>
    <scope>NUCLEOTIDE SEQUENCE</scope>
</reference>
<comment type="caution">
    <text evidence="17">The sequence shown here is derived from an EMBL/GenBank/DDBJ whole genome shotgun (WGS) entry which is preliminary data.</text>
</comment>
<dbReference type="AlphaFoldDB" id="A0AAV0QGK9"/>
<evidence type="ECO:0000256" key="13">
    <source>
        <dbReference type="PROSITE-ProRule" id="PRU00708"/>
    </source>
</evidence>
<dbReference type="InterPro" id="IPR033443">
    <property type="entry name" value="PROP1-like_PPR_dom"/>
</dbReference>
<dbReference type="Pfam" id="PF16953">
    <property type="entry name" value="PRORP"/>
    <property type="match status" value="1"/>
</dbReference>
<keyword evidence="11" id="KW-0460">Magnesium</keyword>
<comment type="cofactor">
    <cofactor evidence="2">
        <name>Mg(2+)</name>
        <dbReference type="ChEBI" id="CHEBI:18420"/>
    </cofactor>
</comment>
<feature type="region of interest" description="Disordered" evidence="14">
    <location>
        <begin position="115"/>
        <end position="188"/>
    </location>
</feature>
<evidence type="ECO:0000256" key="2">
    <source>
        <dbReference type="ARBA" id="ARBA00001946"/>
    </source>
</evidence>
<evidence type="ECO:0000256" key="6">
    <source>
        <dbReference type="ARBA" id="ARBA00022722"/>
    </source>
</evidence>
<evidence type="ECO:0000259" key="16">
    <source>
        <dbReference type="Pfam" id="PF17177"/>
    </source>
</evidence>
<dbReference type="FunFam" id="3.40.50.11980:FF:000002">
    <property type="entry name" value="Proteinaceous RNase P 2"/>
    <property type="match status" value="1"/>
</dbReference>
<dbReference type="InterPro" id="IPR002885">
    <property type="entry name" value="PPR_rpt"/>
</dbReference>
<comment type="catalytic activity">
    <reaction evidence="1">
        <text>Endonucleolytic cleavage of RNA, removing 5'-extranucleotides from tRNA precursor.</text>
        <dbReference type="EC" id="3.1.26.5"/>
    </reaction>
</comment>
<evidence type="ECO:0000256" key="3">
    <source>
        <dbReference type="ARBA" id="ARBA00007626"/>
    </source>
</evidence>
<dbReference type="PANTHER" id="PTHR13547:SF7">
    <property type="entry name" value="RIBONUCLEASE P"/>
    <property type="match status" value="1"/>
</dbReference>
<comment type="similarity">
    <text evidence="3">Belongs to the PPR family. P subfamily.</text>
</comment>
<keyword evidence="12" id="KW-0464">Manganese</keyword>
<gene>
    <name evidence="17" type="ORF">LITE_LOCUS42801</name>
</gene>